<evidence type="ECO:0000313" key="3">
    <source>
        <dbReference type="EMBL" id="QRC97452.1"/>
    </source>
</evidence>
<accession>A0A7U2I2X7</accession>
<dbReference type="AlphaFoldDB" id="A0A7U2I2X7"/>
<dbReference type="PANTHER" id="PTHR38113">
    <property type="match status" value="1"/>
</dbReference>
<dbReference type="Proteomes" id="UP000663193">
    <property type="component" value="Chromosome 7"/>
</dbReference>
<reference evidence="4" key="1">
    <citation type="journal article" date="2021" name="BMC Genomics">
        <title>Chromosome-level genome assembly and manually-curated proteome of model necrotroph Parastagonospora nodorum Sn15 reveals a genome-wide trove of candidate effector homologs, and redundancy of virulence-related functions within an accessory chromosome.</title>
        <authorList>
            <person name="Bertazzoni S."/>
            <person name="Jones D.A.B."/>
            <person name="Phan H.T."/>
            <person name="Tan K.-C."/>
            <person name="Hane J.K."/>
        </authorList>
    </citation>
    <scope>NUCLEOTIDE SEQUENCE [LARGE SCALE GENOMIC DNA]</scope>
    <source>
        <strain evidence="4">SN15 / ATCC MYA-4574 / FGSC 10173)</strain>
    </source>
</reference>
<organism evidence="3 4">
    <name type="scientific">Phaeosphaeria nodorum (strain SN15 / ATCC MYA-4574 / FGSC 10173)</name>
    <name type="common">Glume blotch fungus</name>
    <name type="synonym">Parastagonospora nodorum</name>
    <dbReference type="NCBI Taxonomy" id="321614"/>
    <lineage>
        <taxon>Eukaryota</taxon>
        <taxon>Fungi</taxon>
        <taxon>Dikarya</taxon>
        <taxon>Ascomycota</taxon>
        <taxon>Pezizomycotina</taxon>
        <taxon>Dothideomycetes</taxon>
        <taxon>Pleosporomycetidae</taxon>
        <taxon>Pleosporales</taxon>
        <taxon>Pleosporineae</taxon>
        <taxon>Phaeosphaeriaceae</taxon>
        <taxon>Parastagonospora</taxon>
    </lineage>
</organism>
<sequence>MTRVHHARPQHATNRSTILDQPRAVAKKKKPYKIVLEAVTQEKKKLHSILTYASNAPKGFGFIPAGHPEFTEWCKEQCRQRNLDVHIVSAKPKNKMHADPEKLSHHVHRVGHHFPIEIVNLACSKFGYMYDEAHGLQKDNSRDRTNWIARGIEDYSSRQQLHGRPSTEKESKEHTRGAVREMFPKIPEADLNSIVNHAFEEGTNRVGNAKELSLARRVQLAVVAHIRHVYTDYDKMLKTGSWMQARQSVEHVSLAKLKEWRDEAGEASNEIEDTFREVIVLDDDDDESSDAGSQATPDEREQSMEIVSSRATARDLQPERYAGPRMDIHGMRRAPRRTIVVQPYHPQYSAPPPPSHQQPRHYAPMSDNRPPSRNQAFAAAHSRPIEARSRPPTTHPVPRAQPLVQEIDGQLYHLEPIRESPPPPRPQRHPPVQAPPRYSQDEYMHIPPAANASAGRRPVHSRRPSEQDVVLPSVEREQVDLTSPRRHPTDQYLHSEPRPVGDYTTMPPKRRSFPYVPDDRDYTGPDHKRVRPTCFDEGMAHRAEHAHLSRPPPPPPSNHQSMESRTRPRAQPPQEYIDLTSSPHRPVTNGEHRYNVPHTIADSDSRRMSYVPVPTHQVPVRDERNQYQMHPGEPPRAFNTGSGVFAGRAPPVRDYVPLRAEQHHRPVDGTGVRYARSGLHYGGPDLH</sequence>
<dbReference type="EMBL" id="CP069029">
    <property type="protein sequence ID" value="QRC97452.1"/>
    <property type="molecule type" value="Genomic_DNA"/>
</dbReference>
<dbReference type="VEuPathDB" id="FungiDB:JI435_087620"/>
<gene>
    <name evidence="3" type="ORF">JI435_087620</name>
</gene>
<feature type="domain" description="DUF2293" evidence="2">
    <location>
        <begin position="178"/>
        <end position="261"/>
    </location>
</feature>
<dbReference type="InterPro" id="IPR018744">
    <property type="entry name" value="DUF2293"/>
</dbReference>
<dbReference type="OrthoDB" id="5288828at2759"/>
<protein>
    <recommendedName>
        <fullName evidence="2">DUF2293 domain-containing protein</fullName>
    </recommendedName>
</protein>
<dbReference type="PANTHER" id="PTHR38113:SF1">
    <property type="entry name" value="DUF2293 DOMAIN-CONTAINING PROTEIN"/>
    <property type="match status" value="1"/>
</dbReference>
<evidence type="ECO:0000313" key="4">
    <source>
        <dbReference type="Proteomes" id="UP000663193"/>
    </source>
</evidence>
<feature type="region of interest" description="Disordered" evidence="1">
    <location>
        <begin position="282"/>
        <end position="324"/>
    </location>
</feature>
<dbReference type="Pfam" id="PF10056">
    <property type="entry name" value="DUF2293"/>
    <property type="match status" value="1"/>
</dbReference>
<feature type="region of interest" description="Disordered" evidence="1">
    <location>
        <begin position="344"/>
        <end position="399"/>
    </location>
</feature>
<feature type="compositionally biased region" description="Basic and acidic residues" evidence="1">
    <location>
        <begin position="538"/>
        <end position="547"/>
    </location>
</feature>
<evidence type="ECO:0000256" key="1">
    <source>
        <dbReference type="SAM" id="MobiDB-lite"/>
    </source>
</evidence>
<feature type="compositionally biased region" description="Basic and acidic residues" evidence="1">
    <location>
        <begin position="487"/>
        <end position="499"/>
    </location>
</feature>
<feature type="region of interest" description="Disordered" evidence="1">
    <location>
        <begin position="415"/>
        <end position="596"/>
    </location>
</feature>
<dbReference type="OMA" id="LHANYPR"/>
<keyword evidence="4" id="KW-1185">Reference proteome</keyword>
<feature type="compositionally biased region" description="Basic and acidic residues" evidence="1">
    <location>
        <begin position="517"/>
        <end position="527"/>
    </location>
</feature>
<name>A0A7U2I2X7_PHANO</name>
<proteinExistence type="predicted"/>
<evidence type="ECO:0000259" key="2">
    <source>
        <dbReference type="Pfam" id="PF10056"/>
    </source>
</evidence>